<keyword evidence="2" id="KW-0812">Transmembrane</keyword>
<dbReference type="PANTHER" id="PTHR43058:SF1">
    <property type="entry name" value="DUF427 DOMAIN-CONTAINING PROTEIN"/>
    <property type="match status" value="1"/>
</dbReference>
<dbReference type="Pfam" id="PF04248">
    <property type="entry name" value="NTP_transf_9"/>
    <property type="match status" value="1"/>
</dbReference>
<dbReference type="Gene3D" id="2.170.150.40">
    <property type="entry name" value="Domain of unknown function (DUF427)"/>
    <property type="match status" value="1"/>
</dbReference>
<evidence type="ECO:0000259" key="4">
    <source>
        <dbReference type="Pfam" id="PF20684"/>
    </source>
</evidence>
<accession>A0A0D9PCL3</accession>
<organism evidence="5 6">
    <name type="scientific">Metarhizium anisopliae BRIP 53293</name>
    <dbReference type="NCBI Taxonomy" id="1291518"/>
    <lineage>
        <taxon>Eukaryota</taxon>
        <taxon>Fungi</taxon>
        <taxon>Dikarya</taxon>
        <taxon>Ascomycota</taxon>
        <taxon>Pezizomycotina</taxon>
        <taxon>Sordariomycetes</taxon>
        <taxon>Hypocreomycetidae</taxon>
        <taxon>Hypocreales</taxon>
        <taxon>Clavicipitaceae</taxon>
        <taxon>Metarhizium</taxon>
    </lineage>
</organism>
<dbReference type="AlphaFoldDB" id="A0A0D9PCL3"/>
<feature type="region of interest" description="Disordered" evidence="1">
    <location>
        <begin position="418"/>
        <end position="491"/>
    </location>
</feature>
<keyword evidence="6" id="KW-1185">Reference proteome</keyword>
<proteinExistence type="predicted"/>
<sequence>MNVQSFPRPPRLEKISRHLLVVYKGQTIAETKEAFWALETHHPPTYYLPPSSVRIPLATTAKKTFCEWKGFATYYMAQLGDGKTVCNRIWSYDQPASPFEPIQGYLSFYAEPWECFVDGEKVEPQPGDFYGGWVTSEIEGIVKGRSGNLDPIVNFTGVVVSINEVAKNGSNYMSPEAAAALTPDGVDRAIYGSIMTFVLEIFTITGTWTIKSCLLILYSRLTRHILAKQYLMVKIAAGYCVITYLVVIFMFVFYWCSPTPEYWAVPVRIDQCATYYNHMIFATACNISSDILLLLIPIPIIFKTRLPTKRKIILVCILGLGVFNILAAILNRYYNFSNPNSYVFLYWYVAEVGIAMLVGNMPLCWPVFRTVFGGTETTDTPSYHGYTISGGGRKNKKPKNILSTTILGSTMWDKLDEQEGSGVVTQGSREQQPPSDQGSQIELVLQGHAQNHHHHAAVSANPEQTDGTHRSASLPSSSTGSSQKGVKEDKIVVVTTVDVSSTDSHK</sequence>
<evidence type="ECO:0000256" key="2">
    <source>
        <dbReference type="SAM" id="Phobius"/>
    </source>
</evidence>
<name>A0A0D9PCL3_METAN</name>
<feature type="transmembrane region" description="Helical" evidence="2">
    <location>
        <begin position="346"/>
        <end position="368"/>
    </location>
</feature>
<feature type="transmembrane region" description="Helical" evidence="2">
    <location>
        <begin position="189"/>
        <end position="210"/>
    </location>
</feature>
<reference evidence="6" key="1">
    <citation type="journal article" date="2014" name="BMC Genomics">
        <title>The genome sequence of the biocontrol fungus Metarhizium anisopliae and comparative genomics of Metarhizium species.</title>
        <authorList>
            <person name="Pattemore J.A."/>
            <person name="Hane J.K."/>
            <person name="Williams A.H."/>
            <person name="Wilson B.A."/>
            <person name="Stodart B.J."/>
            <person name="Ash G.J."/>
        </authorList>
    </citation>
    <scope>NUCLEOTIDE SEQUENCE [LARGE SCALE GENOMIC DNA]</scope>
    <source>
        <strain evidence="6">BRIP 53293</strain>
    </source>
</reference>
<dbReference type="EMBL" id="KE384723">
    <property type="protein sequence ID" value="KJK82520.1"/>
    <property type="molecule type" value="Genomic_DNA"/>
</dbReference>
<protein>
    <submittedName>
        <fullName evidence="5">Uncharacterized protein</fullName>
    </submittedName>
</protein>
<dbReference type="Proteomes" id="UP000054544">
    <property type="component" value="Unassembled WGS sequence"/>
</dbReference>
<keyword evidence="2" id="KW-1133">Transmembrane helix</keyword>
<evidence type="ECO:0000256" key="1">
    <source>
        <dbReference type="SAM" id="MobiDB-lite"/>
    </source>
</evidence>
<dbReference type="STRING" id="1291518.A0A0D9PCL3"/>
<feature type="transmembrane region" description="Helical" evidence="2">
    <location>
        <begin position="275"/>
        <end position="300"/>
    </location>
</feature>
<keyword evidence="2" id="KW-0472">Membrane</keyword>
<gene>
    <name evidence="5" type="ORF">H634G_02126</name>
</gene>
<feature type="compositionally biased region" description="Polar residues" evidence="1">
    <location>
        <begin position="423"/>
        <end position="440"/>
    </location>
</feature>
<feature type="domain" description="Rhodopsin" evidence="4">
    <location>
        <begin position="180"/>
        <end position="369"/>
    </location>
</feature>
<dbReference type="Pfam" id="PF20684">
    <property type="entry name" value="Fung_rhodopsin"/>
    <property type="match status" value="1"/>
</dbReference>
<dbReference type="PANTHER" id="PTHR43058">
    <property type="entry name" value="SLR0655 PROTEIN"/>
    <property type="match status" value="1"/>
</dbReference>
<dbReference type="InterPro" id="IPR038694">
    <property type="entry name" value="DUF427_sf"/>
</dbReference>
<evidence type="ECO:0000313" key="5">
    <source>
        <dbReference type="EMBL" id="KJK82520.1"/>
    </source>
</evidence>
<dbReference type="InterPro" id="IPR007361">
    <property type="entry name" value="DUF427"/>
</dbReference>
<feature type="domain" description="DUF427" evidence="3">
    <location>
        <begin position="21"/>
        <end position="111"/>
    </location>
</feature>
<feature type="transmembrane region" description="Helical" evidence="2">
    <location>
        <begin position="312"/>
        <end position="334"/>
    </location>
</feature>
<feature type="compositionally biased region" description="Low complexity" evidence="1">
    <location>
        <begin position="471"/>
        <end position="482"/>
    </location>
</feature>
<dbReference type="OrthoDB" id="3903189at2759"/>
<feature type="transmembrane region" description="Helical" evidence="2">
    <location>
        <begin position="231"/>
        <end position="255"/>
    </location>
</feature>
<evidence type="ECO:0000313" key="6">
    <source>
        <dbReference type="Proteomes" id="UP000054544"/>
    </source>
</evidence>
<evidence type="ECO:0000259" key="3">
    <source>
        <dbReference type="Pfam" id="PF04248"/>
    </source>
</evidence>
<dbReference type="InterPro" id="IPR049326">
    <property type="entry name" value="Rhodopsin_dom_fungi"/>
</dbReference>